<evidence type="ECO:0000313" key="3">
    <source>
        <dbReference type="Proteomes" id="UP000638462"/>
    </source>
</evidence>
<keyword evidence="3" id="KW-1185">Reference proteome</keyword>
<dbReference type="EMBL" id="BMIT01000017">
    <property type="protein sequence ID" value="GGF07253.1"/>
    <property type="molecule type" value="Genomic_DNA"/>
</dbReference>
<dbReference type="RefSeq" id="WP_029773206.1">
    <property type="nucleotide sequence ID" value="NZ_BMIT01000017.1"/>
</dbReference>
<accession>A0ABQ1U1S7</accession>
<evidence type="ECO:0000313" key="2">
    <source>
        <dbReference type="EMBL" id="GGF07253.1"/>
    </source>
</evidence>
<gene>
    <name evidence="2" type="ORF">GCM10008027_35200</name>
</gene>
<reference evidence="3" key="1">
    <citation type="journal article" date="2019" name="Int. J. Syst. Evol. Microbiol.">
        <title>The Global Catalogue of Microorganisms (GCM) 10K type strain sequencing project: providing services to taxonomists for standard genome sequencing and annotation.</title>
        <authorList>
            <consortium name="The Broad Institute Genomics Platform"/>
            <consortium name="The Broad Institute Genome Sequencing Center for Infectious Disease"/>
            <person name="Wu L."/>
            <person name="Ma J."/>
        </authorList>
    </citation>
    <scope>NUCLEOTIDE SEQUENCE [LARGE SCALE GENOMIC DNA]</scope>
    <source>
        <strain evidence="3">CGMCC 1.15394</strain>
    </source>
</reference>
<dbReference type="Proteomes" id="UP000638462">
    <property type="component" value="Unassembled WGS sequence"/>
</dbReference>
<evidence type="ECO:0000256" key="1">
    <source>
        <dbReference type="SAM" id="Coils"/>
    </source>
</evidence>
<proteinExistence type="predicted"/>
<protein>
    <submittedName>
        <fullName evidence="2">Uncharacterized protein</fullName>
    </submittedName>
</protein>
<organism evidence="2 3">
    <name type="scientific">Pseudoalteromonas gelatinilytica</name>
    <dbReference type="NCBI Taxonomy" id="1703256"/>
    <lineage>
        <taxon>Bacteria</taxon>
        <taxon>Pseudomonadati</taxon>
        <taxon>Pseudomonadota</taxon>
        <taxon>Gammaproteobacteria</taxon>
        <taxon>Alteromonadales</taxon>
        <taxon>Pseudoalteromonadaceae</taxon>
        <taxon>Pseudoalteromonas</taxon>
    </lineage>
</organism>
<sequence>MNSATAQISTQRFTHSTAPTIYTIAQLTELVNGEILSGRKQDALNTLAQLQDATHKLENQIHNMKDESHG</sequence>
<feature type="coiled-coil region" evidence="1">
    <location>
        <begin position="40"/>
        <end position="67"/>
    </location>
</feature>
<comment type="caution">
    <text evidence="2">The sequence shown here is derived from an EMBL/GenBank/DDBJ whole genome shotgun (WGS) entry which is preliminary data.</text>
</comment>
<keyword evidence="1" id="KW-0175">Coiled coil</keyword>
<name>A0ABQ1U1S7_9GAMM</name>